<dbReference type="Gramene" id="TVU49139">
    <property type="protein sequence ID" value="TVU49139"/>
    <property type="gene ID" value="EJB05_00433"/>
</dbReference>
<feature type="region of interest" description="Disordered" evidence="1">
    <location>
        <begin position="46"/>
        <end position="88"/>
    </location>
</feature>
<feature type="compositionally biased region" description="Low complexity" evidence="1">
    <location>
        <begin position="56"/>
        <end position="80"/>
    </location>
</feature>
<evidence type="ECO:0000313" key="3">
    <source>
        <dbReference type="EMBL" id="TVU49139.1"/>
    </source>
</evidence>
<gene>
    <name evidence="3" type="ORF">EJB05_00433</name>
    <name evidence="2" type="ORF">EJB05_08384</name>
</gene>
<evidence type="ECO:0000313" key="2">
    <source>
        <dbReference type="EMBL" id="TVU42003.1"/>
    </source>
</evidence>
<dbReference type="EMBL" id="RWGY01000002">
    <property type="protein sequence ID" value="TVU49139.1"/>
    <property type="molecule type" value="Genomic_DNA"/>
</dbReference>
<feature type="non-terminal residue" evidence="2">
    <location>
        <position position="1"/>
    </location>
</feature>
<dbReference type="EMBL" id="RWGY01000005">
    <property type="protein sequence ID" value="TVU42003.1"/>
    <property type="molecule type" value="Genomic_DNA"/>
</dbReference>
<sequence>TVVSSLLSRRRRHTSLLTRRTASEDDQWILPWRSCSGSQSRGVLQRRLQRRRSVQERPAAAPPEAALGTGASCSASSHSGARWRGVPQRLPLSRSRRRRGSALLWLLHATLLGQATAFSRLPECRFGIEIRKAISVEVEAEAV</sequence>
<accession>A0A5J9W247</accession>
<evidence type="ECO:0000256" key="1">
    <source>
        <dbReference type="SAM" id="MobiDB-lite"/>
    </source>
</evidence>
<dbReference type="Gramene" id="TVU42003">
    <property type="protein sequence ID" value="TVU42003"/>
    <property type="gene ID" value="EJB05_08384"/>
</dbReference>
<protein>
    <submittedName>
        <fullName evidence="2">Uncharacterized protein</fullName>
    </submittedName>
</protein>
<keyword evidence="4" id="KW-1185">Reference proteome</keyword>
<name>A0A5J9W247_9POAL</name>
<organism evidence="2 4">
    <name type="scientific">Eragrostis curvula</name>
    <name type="common">weeping love grass</name>
    <dbReference type="NCBI Taxonomy" id="38414"/>
    <lineage>
        <taxon>Eukaryota</taxon>
        <taxon>Viridiplantae</taxon>
        <taxon>Streptophyta</taxon>
        <taxon>Embryophyta</taxon>
        <taxon>Tracheophyta</taxon>
        <taxon>Spermatophyta</taxon>
        <taxon>Magnoliopsida</taxon>
        <taxon>Liliopsida</taxon>
        <taxon>Poales</taxon>
        <taxon>Poaceae</taxon>
        <taxon>PACMAD clade</taxon>
        <taxon>Chloridoideae</taxon>
        <taxon>Eragrostideae</taxon>
        <taxon>Eragrostidinae</taxon>
        <taxon>Eragrostis</taxon>
    </lineage>
</organism>
<reference evidence="2 4" key="1">
    <citation type="journal article" date="2019" name="Sci. Rep.">
        <title>A high-quality genome of Eragrostis curvula grass provides insights into Poaceae evolution and supports new strategies to enhance forage quality.</title>
        <authorList>
            <person name="Carballo J."/>
            <person name="Santos B.A.C.M."/>
            <person name="Zappacosta D."/>
            <person name="Garbus I."/>
            <person name="Selva J.P."/>
            <person name="Gallo C.A."/>
            <person name="Diaz A."/>
            <person name="Albertini E."/>
            <person name="Caccamo M."/>
            <person name="Echenique V."/>
        </authorList>
    </citation>
    <scope>NUCLEOTIDE SEQUENCE [LARGE SCALE GENOMIC DNA]</scope>
    <source>
        <strain evidence="4">cv. Victoria</strain>
        <tissue evidence="2">Leaf</tissue>
    </source>
</reference>
<dbReference type="AlphaFoldDB" id="A0A5J9W247"/>
<comment type="caution">
    <text evidence="2">The sequence shown here is derived from an EMBL/GenBank/DDBJ whole genome shotgun (WGS) entry which is preliminary data.</text>
</comment>
<evidence type="ECO:0000313" key="4">
    <source>
        <dbReference type="Proteomes" id="UP000324897"/>
    </source>
</evidence>
<dbReference type="Proteomes" id="UP000324897">
    <property type="component" value="Chromosome 6"/>
</dbReference>
<proteinExistence type="predicted"/>